<dbReference type="Proteomes" id="UP001286313">
    <property type="component" value="Unassembled WGS sequence"/>
</dbReference>
<comment type="caution">
    <text evidence="1">The sequence shown here is derived from an EMBL/GenBank/DDBJ whole genome shotgun (WGS) entry which is preliminary data.</text>
</comment>
<evidence type="ECO:0000313" key="2">
    <source>
        <dbReference type="Proteomes" id="UP001286313"/>
    </source>
</evidence>
<sequence length="77" mass="8975">MLVISANGSLGSIVVPWLTEETVTLHTALLDRQQVLCSRYCRSHFKTYVYWSEYSTSVLQLLLNIIGMFCMDLWEHY</sequence>
<keyword evidence="2" id="KW-1185">Reference proteome</keyword>
<name>A0AAE1GGJ9_PETCI</name>
<evidence type="ECO:0000313" key="1">
    <source>
        <dbReference type="EMBL" id="KAK3891334.1"/>
    </source>
</evidence>
<accession>A0AAE1GGJ9</accession>
<organism evidence="1 2">
    <name type="scientific">Petrolisthes cinctipes</name>
    <name type="common">Flat porcelain crab</name>
    <dbReference type="NCBI Taxonomy" id="88211"/>
    <lineage>
        <taxon>Eukaryota</taxon>
        <taxon>Metazoa</taxon>
        <taxon>Ecdysozoa</taxon>
        <taxon>Arthropoda</taxon>
        <taxon>Crustacea</taxon>
        <taxon>Multicrustacea</taxon>
        <taxon>Malacostraca</taxon>
        <taxon>Eumalacostraca</taxon>
        <taxon>Eucarida</taxon>
        <taxon>Decapoda</taxon>
        <taxon>Pleocyemata</taxon>
        <taxon>Anomura</taxon>
        <taxon>Galatheoidea</taxon>
        <taxon>Porcellanidae</taxon>
        <taxon>Petrolisthes</taxon>
    </lineage>
</organism>
<dbReference type="AlphaFoldDB" id="A0AAE1GGJ9"/>
<protein>
    <submittedName>
        <fullName evidence="1">Uncharacterized protein</fullName>
    </submittedName>
</protein>
<proteinExistence type="predicted"/>
<reference evidence="1" key="1">
    <citation type="submission" date="2023-10" db="EMBL/GenBank/DDBJ databases">
        <title>Genome assemblies of two species of porcelain crab, Petrolisthes cinctipes and Petrolisthes manimaculis (Anomura: Porcellanidae).</title>
        <authorList>
            <person name="Angst P."/>
        </authorList>
    </citation>
    <scope>NUCLEOTIDE SEQUENCE</scope>
    <source>
        <strain evidence="1">PB745_01</strain>
        <tissue evidence="1">Gill</tissue>
    </source>
</reference>
<dbReference type="EMBL" id="JAWQEG010000352">
    <property type="protein sequence ID" value="KAK3891334.1"/>
    <property type="molecule type" value="Genomic_DNA"/>
</dbReference>
<gene>
    <name evidence="1" type="ORF">Pcinc_004778</name>
</gene>